<dbReference type="InterPro" id="IPR058136">
    <property type="entry name" value="AmpC"/>
</dbReference>
<dbReference type="EMBL" id="JABEMD010000034">
    <property type="protein sequence ID" value="NNH12831.1"/>
    <property type="molecule type" value="Genomic_DNA"/>
</dbReference>
<dbReference type="GO" id="GO:0017001">
    <property type="term" value="P:antibiotic catabolic process"/>
    <property type="evidence" value="ECO:0007669"/>
    <property type="project" value="InterPro"/>
</dbReference>
<comment type="caution">
    <text evidence="9">The sequence shown here is derived from an EMBL/GenBank/DDBJ whole genome shotgun (WGS) entry which is preliminary data.</text>
</comment>
<dbReference type="PROSITE" id="PS00336">
    <property type="entry name" value="BETA_LACTAMASE_C"/>
    <property type="match status" value="1"/>
</dbReference>
<dbReference type="Proteomes" id="UP000542973">
    <property type="component" value="Unassembled WGS sequence"/>
</dbReference>
<dbReference type="NCBIfam" id="NF033085">
    <property type="entry name" value="bla_class_C"/>
    <property type="match status" value="1"/>
</dbReference>
<evidence type="ECO:0000259" key="8">
    <source>
        <dbReference type="Pfam" id="PF00144"/>
    </source>
</evidence>
<dbReference type="InterPro" id="IPR001586">
    <property type="entry name" value="Beta-lactam_class-C_AS"/>
</dbReference>
<dbReference type="EC" id="3.5.2.6" evidence="3 6"/>
<evidence type="ECO:0000256" key="2">
    <source>
        <dbReference type="ARBA" id="ARBA00007840"/>
    </source>
</evidence>
<comment type="catalytic activity">
    <reaction evidence="1 6">
        <text>a beta-lactam + H2O = a substituted beta-amino acid</text>
        <dbReference type="Rhea" id="RHEA:20401"/>
        <dbReference type="ChEBI" id="CHEBI:15377"/>
        <dbReference type="ChEBI" id="CHEBI:35627"/>
        <dbReference type="ChEBI" id="CHEBI:140347"/>
        <dbReference type="EC" id="3.5.2.6"/>
    </reaction>
</comment>
<dbReference type="AlphaFoldDB" id="A0A849BAN5"/>
<evidence type="ECO:0000256" key="5">
    <source>
        <dbReference type="ARBA" id="ARBA00023251"/>
    </source>
</evidence>
<dbReference type="Pfam" id="PF00144">
    <property type="entry name" value="Beta-lactamase"/>
    <property type="match status" value="1"/>
</dbReference>
<organism evidence="9 10">
    <name type="scientific">Cupriavidus gilardii</name>
    <dbReference type="NCBI Taxonomy" id="82541"/>
    <lineage>
        <taxon>Bacteria</taxon>
        <taxon>Pseudomonadati</taxon>
        <taxon>Pseudomonadota</taxon>
        <taxon>Betaproteobacteria</taxon>
        <taxon>Burkholderiales</taxon>
        <taxon>Burkholderiaceae</taxon>
        <taxon>Cupriavidus</taxon>
    </lineage>
</organism>
<gene>
    <name evidence="9" type="ORF">HLB16_18350</name>
</gene>
<dbReference type="PANTHER" id="PTHR46825">
    <property type="entry name" value="D-ALANYL-D-ALANINE-CARBOXYPEPTIDASE/ENDOPEPTIDASE AMPH"/>
    <property type="match status" value="1"/>
</dbReference>
<keyword evidence="7" id="KW-0732">Signal</keyword>
<feature type="domain" description="Beta-lactamase-related" evidence="8">
    <location>
        <begin position="50"/>
        <end position="384"/>
    </location>
</feature>
<evidence type="ECO:0000256" key="6">
    <source>
        <dbReference type="RuleBase" id="RU361140"/>
    </source>
</evidence>
<evidence type="ECO:0000256" key="4">
    <source>
        <dbReference type="ARBA" id="ARBA00022801"/>
    </source>
</evidence>
<dbReference type="RefSeq" id="WP_151021919.1">
    <property type="nucleotide sequence ID" value="NZ_BAAAEB010000025.1"/>
</dbReference>
<feature type="chain" id="PRO_5032649904" description="Beta-lactamase" evidence="7">
    <location>
        <begin position="38"/>
        <end position="400"/>
    </location>
</feature>
<dbReference type="InterPro" id="IPR050491">
    <property type="entry name" value="AmpC-like"/>
</dbReference>
<dbReference type="GO" id="GO:0030288">
    <property type="term" value="C:outer membrane-bounded periplasmic space"/>
    <property type="evidence" value="ECO:0007669"/>
    <property type="project" value="InterPro"/>
</dbReference>
<proteinExistence type="inferred from homology"/>
<comment type="similarity">
    <text evidence="2 6">Belongs to the class-C beta-lactamase family.</text>
</comment>
<reference evidence="9 10" key="1">
    <citation type="submission" date="2020-05" db="EMBL/GenBank/DDBJ databases">
        <title>MicrobeNet Type strains.</title>
        <authorList>
            <person name="Nicholson A.C."/>
        </authorList>
    </citation>
    <scope>NUCLEOTIDE SEQUENCE [LARGE SCALE GENOMIC DNA]</scope>
    <source>
        <strain evidence="9 10">ATCC 700815</strain>
    </source>
</reference>
<dbReference type="PANTHER" id="PTHR46825:SF8">
    <property type="entry name" value="BETA-LACTAMASE-RELATED"/>
    <property type="match status" value="1"/>
</dbReference>
<evidence type="ECO:0000256" key="7">
    <source>
        <dbReference type="SAM" id="SignalP"/>
    </source>
</evidence>
<feature type="signal peptide" evidence="7">
    <location>
        <begin position="1"/>
        <end position="37"/>
    </location>
</feature>
<keyword evidence="4 6" id="KW-0378">Hydrolase</keyword>
<name>A0A849BAN5_9BURK</name>
<sequence length="400" mass="42978">MKPSKLSFSGPLSPRAWLRFCVCVCVCSVSVSANTYAADDGEAARIAAIVDAAVKPAIAQHRLPGMAVGVTVGGKRYFYNYGQTAMRGGRPVTKETLFEIGSVSKTFAATLAAYAEASGKLSLQDPVSRHMPALRGGTFDKVTLLQLGTHTSGLPLAVPEGIRSERDMVEYLSAWRPPYPVGTHRVYSNNGIGLLGAIAANCLGGAYSELVRTIVFEPLGMKHSYFKVPIERQADHAQGYTAGDTPIRMKEGYLWEPAYGIRSSSGDLVAFVEANMPGARIDDTLRQAIARTQLPRFRAGPITQDLVWEQYRYPAPLQQLLAGNAAILRAEAATAVDAAPSGQPAYLHKTGSTNGYSAYVAFVPDKRIGIVLLANKAYPVDQRVTIGYEVLSRLAGPVKP</sequence>
<evidence type="ECO:0000313" key="10">
    <source>
        <dbReference type="Proteomes" id="UP000542973"/>
    </source>
</evidence>
<evidence type="ECO:0000256" key="1">
    <source>
        <dbReference type="ARBA" id="ARBA00001526"/>
    </source>
</evidence>
<dbReference type="InterPro" id="IPR012338">
    <property type="entry name" value="Beta-lactam/transpept-like"/>
</dbReference>
<evidence type="ECO:0000313" key="9">
    <source>
        <dbReference type="EMBL" id="NNH12831.1"/>
    </source>
</evidence>
<keyword evidence="5 6" id="KW-0046">Antibiotic resistance</keyword>
<accession>A0A849BAN5</accession>
<dbReference type="GO" id="GO:0008800">
    <property type="term" value="F:beta-lactamase activity"/>
    <property type="evidence" value="ECO:0007669"/>
    <property type="project" value="UniProtKB-UniRule"/>
</dbReference>
<dbReference type="SUPFAM" id="SSF56601">
    <property type="entry name" value="beta-lactamase/transpeptidase-like"/>
    <property type="match status" value="1"/>
</dbReference>
<dbReference type="InterPro" id="IPR001466">
    <property type="entry name" value="Beta-lactam-related"/>
</dbReference>
<protein>
    <recommendedName>
        <fullName evidence="3 6">Beta-lactamase</fullName>
        <ecNumber evidence="3 6">3.5.2.6</ecNumber>
    </recommendedName>
</protein>
<dbReference type="Gene3D" id="3.40.710.10">
    <property type="entry name" value="DD-peptidase/beta-lactamase superfamily"/>
    <property type="match status" value="1"/>
</dbReference>
<dbReference type="GO" id="GO:0046677">
    <property type="term" value="P:response to antibiotic"/>
    <property type="evidence" value="ECO:0007669"/>
    <property type="project" value="UniProtKB-UniRule"/>
</dbReference>
<evidence type="ECO:0000256" key="3">
    <source>
        <dbReference type="ARBA" id="ARBA00012865"/>
    </source>
</evidence>